<gene>
    <name evidence="3" type="ORF">EIP91_000347</name>
</gene>
<sequence>ANEGTKTTPIWVVRAMMNEKCIGRGRGSTKKAAKNEAAKEGLRELGVFVSQQVVETAVRL</sequence>
<keyword evidence="1" id="KW-0694">RNA-binding</keyword>
<dbReference type="SUPFAM" id="SSF54768">
    <property type="entry name" value="dsRNA-binding domain-like"/>
    <property type="match status" value="1"/>
</dbReference>
<organism evidence="3 4">
    <name type="scientific">Steccherinum ochraceum</name>
    <dbReference type="NCBI Taxonomy" id="92696"/>
    <lineage>
        <taxon>Eukaryota</taxon>
        <taxon>Fungi</taxon>
        <taxon>Dikarya</taxon>
        <taxon>Basidiomycota</taxon>
        <taxon>Agaricomycotina</taxon>
        <taxon>Agaricomycetes</taxon>
        <taxon>Polyporales</taxon>
        <taxon>Steccherinaceae</taxon>
        <taxon>Steccherinum</taxon>
    </lineage>
</organism>
<reference evidence="3 4" key="1">
    <citation type="submission" date="2018-11" db="EMBL/GenBank/DDBJ databases">
        <title>Genome assembly of Steccherinum ochraceum LE-BIN_3174, the white-rot fungus of the Steccherinaceae family (The Residual Polyporoid clade, Polyporales, Basidiomycota).</title>
        <authorList>
            <person name="Fedorova T.V."/>
            <person name="Glazunova O.A."/>
            <person name="Landesman E.O."/>
            <person name="Moiseenko K.V."/>
            <person name="Psurtseva N.V."/>
            <person name="Savinova O.S."/>
            <person name="Shakhova N.V."/>
            <person name="Tyazhelova T.V."/>
            <person name="Vasina D.V."/>
        </authorList>
    </citation>
    <scope>NUCLEOTIDE SEQUENCE [LARGE SCALE GENOMIC DNA]</scope>
    <source>
        <strain evidence="3 4">LE-BIN_3174</strain>
    </source>
</reference>
<keyword evidence="4" id="KW-1185">Reference proteome</keyword>
<dbReference type="STRING" id="92696.A0A4R0RFY6"/>
<dbReference type="InterPro" id="IPR014720">
    <property type="entry name" value="dsRBD_dom"/>
</dbReference>
<accession>A0A4R0RFY6</accession>
<comment type="caution">
    <text evidence="3">The sequence shown here is derived from an EMBL/GenBank/DDBJ whole genome shotgun (WGS) entry which is preliminary data.</text>
</comment>
<dbReference type="GO" id="GO:0003723">
    <property type="term" value="F:RNA binding"/>
    <property type="evidence" value="ECO:0007669"/>
    <property type="project" value="UniProtKB-UniRule"/>
</dbReference>
<evidence type="ECO:0000256" key="1">
    <source>
        <dbReference type="PROSITE-ProRule" id="PRU00266"/>
    </source>
</evidence>
<evidence type="ECO:0000313" key="4">
    <source>
        <dbReference type="Proteomes" id="UP000292702"/>
    </source>
</evidence>
<name>A0A4R0RFY6_9APHY</name>
<dbReference type="PROSITE" id="PS50137">
    <property type="entry name" value="DS_RBD"/>
    <property type="match status" value="1"/>
</dbReference>
<proteinExistence type="predicted"/>
<feature type="domain" description="DRBM" evidence="2">
    <location>
        <begin position="1"/>
        <end position="47"/>
    </location>
</feature>
<evidence type="ECO:0000313" key="3">
    <source>
        <dbReference type="EMBL" id="TCD67270.1"/>
    </source>
</evidence>
<evidence type="ECO:0000259" key="2">
    <source>
        <dbReference type="PROSITE" id="PS50137"/>
    </source>
</evidence>
<dbReference type="Gene3D" id="3.30.160.20">
    <property type="match status" value="1"/>
</dbReference>
<dbReference type="AlphaFoldDB" id="A0A4R0RFY6"/>
<dbReference type="Pfam" id="PF00035">
    <property type="entry name" value="dsrm"/>
    <property type="match status" value="1"/>
</dbReference>
<protein>
    <recommendedName>
        <fullName evidence="2">DRBM domain-containing protein</fullName>
    </recommendedName>
</protein>
<dbReference type="EMBL" id="RWJN01000104">
    <property type="protein sequence ID" value="TCD67270.1"/>
    <property type="molecule type" value="Genomic_DNA"/>
</dbReference>
<feature type="non-terminal residue" evidence="3">
    <location>
        <position position="1"/>
    </location>
</feature>
<dbReference type="Proteomes" id="UP000292702">
    <property type="component" value="Unassembled WGS sequence"/>
</dbReference>